<dbReference type="GO" id="GO:0005886">
    <property type="term" value="C:plasma membrane"/>
    <property type="evidence" value="ECO:0007669"/>
    <property type="project" value="UniProtKB-SubCell"/>
</dbReference>
<feature type="transmembrane region" description="Helical" evidence="7">
    <location>
        <begin position="96"/>
        <end position="115"/>
    </location>
</feature>
<evidence type="ECO:0000256" key="1">
    <source>
        <dbReference type="ARBA" id="ARBA00004651"/>
    </source>
</evidence>
<keyword evidence="4 7" id="KW-0812">Transmembrane</keyword>
<dbReference type="OrthoDB" id="7274389at2"/>
<evidence type="ECO:0000256" key="3">
    <source>
        <dbReference type="ARBA" id="ARBA00022475"/>
    </source>
</evidence>
<comment type="similarity">
    <text evidence="7">Belongs to the binding-protein-dependent transport system permease family.</text>
</comment>
<dbReference type="PANTHER" id="PTHR30151:SF41">
    <property type="entry name" value="ABC TRANSPORTER PERMEASE PROTEIN"/>
    <property type="match status" value="1"/>
</dbReference>
<evidence type="ECO:0000313" key="10">
    <source>
        <dbReference type="Proteomes" id="UP000238083"/>
    </source>
</evidence>
<gene>
    <name evidence="9" type="ORF">CLV37_11651</name>
</gene>
<dbReference type="AlphaFoldDB" id="A0A2T0QX88"/>
<comment type="subcellular location">
    <subcellularLocation>
        <location evidence="1 7">Cell membrane</location>
        <topology evidence="1 7">Multi-pass membrane protein</topology>
    </subcellularLocation>
</comment>
<name>A0A2T0QX88_9ACTN</name>
<keyword evidence="5 7" id="KW-1133">Transmembrane helix</keyword>
<dbReference type="InterPro" id="IPR035906">
    <property type="entry name" value="MetI-like_sf"/>
</dbReference>
<protein>
    <submittedName>
        <fullName evidence="9">NitT/TauT family transport system permease protein</fullName>
    </submittedName>
</protein>
<dbReference type="Gene3D" id="1.10.3720.10">
    <property type="entry name" value="MetI-like"/>
    <property type="match status" value="1"/>
</dbReference>
<dbReference type="RefSeq" id="WP_106215234.1">
    <property type="nucleotide sequence ID" value="NZ_PVZF01000016.1"/>
</dbReference>
<sequence length="248" mass="25771">MRRVLTALAHYWPVLAVFVGWDLWIVLNGYTTVVAPRPGLVLADIAGNPGAYAGDLLRTLGTSVVGLVLGMAVGVLAAIAVWSSAAVAGVVTPAALVLRSVPVTAMVPIIARVAGYGDSSILVIIVVVSFFPAFVLTLSGLAATPAAGRDLFGVLGANRVRTLLRLHLPHAVPNVVVAFRLTAPSAVLAALLAEYLVGSGGLGHLFSTSRSYLDLERAWGTALLATVVSILTFVLARGVERRVTARFS</sequence>
<feature type="transmembrane region" description="Helical" evidence="7">
    <location>
        <begin position="171"/>
        <end position="197"/>
    </location>
</feature>
<evidence type="ECO:0000256" key="2">
    <source>
        <dbReference type="ARBA" id="ARBA00022448"/>
    </source>
</evidence>
<evidence type="ECO:0000256" key="6">
    <source>
        <dbReference type="ARBA" id="ARBA00023136"/>
    </source>
</evidence>
<accession>A0A2T0QX88</accession>
<dbReference type="Pfam" id="PF00528">
    <property type="entry name" value="BPD_transp_1"/>
    <property type="match status" value="1"/>
</dbReference>
<keyword evidence="2 7" id="KW-0813">Transport</keyword>
<feature type="transmembrane region" description="Helical" evidence="7">
    <location>
        <begin position="121"/>
        <end position="143"/>
    </location>
</feature>
<feature type="transmembrane region" description="Helical" evidence="7">
    <location>
        <begin position="64"/>
        <end position="89"/>
    </location>
</feature>
<evidence type="ECO:0000256" key="4">
    <source>
        <dbReference type="ARBA" id="ARBA00022692"/>
    </source>
</evidence>
<evidence type="ECO:0000256" key="7">
    <source>
        <dbReference type="RuleBase" id="RU363032"/>
    </source>
</evidence>
<dbReference type="Proteomes" id="UP000238083">
    <property type="component" value="Unassembled WGS sequence"/>
</dbReference>
<dbReference type="PROSITE" id="PS50928">
    <property type="entry name" value="ABC_TM1"/>
    <property type="match status" value="1"/>
</dbReference>
<keyword evidence="3" id="KW-1003">Cell membrane</keyword>
<dbReference type="CDD" id="cd06261">
    <property type="entry name" value="TM_PBP2"/>
    <property type="match status" value="1"/>
</dbReference>
<evidence type="ECO:0000256" key="5">
    <source>
        <dbReference type="ARBA" id="ARBA00022989"/>
    </source>
</evidence>
<reference evidence="9 10" key="1">
    <citation type="submission" date="2018-03" db="EMBL/GenBank/DDBJ databases">
        <title>Genomic Encyclopedia of Archaeal and Bacterial Type Strains, Phase II (KMG-II): from individual species to whole genera.</title>
        <authorList>
            <person name="Goeker M."/>
        </authorList>
    </citation>
    <scope>NUCLEOTIDE SEQUENCE [LARGE SCALE GENOMIC DNA]</scope>
    <source>
        <strain evidence="9 10">DSM 19711</strain>
    </source>
</reference>
<keyword evidence="10" id="KW-1185">Reference proteome</keyword>
<evidence type="ECO:0000259" key="8">
    <source>
        <dbReference type="PROSITE" id="PS50928"/>
    </source>
</evidence>
<dbReference type="InterPro" id="IPR000515">
    <property type="entry name" value="MetI-like"/>
</dbReference>
<feature type="domain" description="ABC transmembrane type-1" evidence="8">
    <location>
        <begin position="56"/>
        <end position="236"/>
    </location>
</feature>
<dbReference type="PANTHER" id="PTHR30151">
    <property type="entry name" value="ALKANE SULFONATE ABC TRANSPORTER-RELATED, MEMBRANE SUBUNIT"/>
    <property type="match status" value="1"/>
</dbReference>
<dbReference type="SUPFAM" id="SSF161098">
    <property type="entry name" value="MetI-like"/>
    <property type="match status" value="1"/>
</dbReference>
<comment type="caution">
    <text evidence="9">The sequence shown here is derived from an EMBL/GenBank/DDBJ whole genome shotgun (WGS) entry which is preliminary data.</text>
</comment>
<evidence type="ECO:0000313" key="9">
    <source>
        <dbReference type="EMBL" id="PRY10498.1"/>
    </source>
</evidence>
<proteinExistence type="inferred from homology"/>
<keyword evidence="6 7" id="KW-0472">Membrane</keyword>
<dbReference type="EMBL" id="PVZF01000016">
    <property type="protein sequence ID" value="PRY10498.1"/>
    <property type="molecule type" value="Genomic_DNA"/>
</dbReference>
<organism evidence="9 10">
    <name type="scientific">Kineococcus rhizosphaerae</name>
    <dbReference type="NCBI Taxonomy" id="559628"/>
    <lineage>
        <taxon>Bacteria</taxon>
        <taxon>Bacillati</taxon>
        <taxon>Actinomycetota</taxon>
        <taxon>Actinomycetes</taxon>
        <taxon>Kineosporiales</taxon>
        <taxon>Kineosporiaceae</taxon>
        <taxon>Kineococcus</taxon>
    </lineage>
</organism>
<feature type="transmembrane region" description="Helical" evidence="7">
    <location>
        <begin position="217"/>
        <end position="236"/>
    </location>
</feature>
<dbReference type="GO" id="GO:0055085">
    <property type="term" value="P:transmembrane transport"/>
    <property type="evidence" value="ECO:0007669"/>
    <property type="project" value="InterPro"/>
</dbReference>